<keyword evidence="14" id="KW-0328">Glycosyltransferase</keyword>
<comment type="subunit">
    <text evidence="3 13">Monomer.</text>
</comment>
<comment type="similarity">
    <text evidence="9 13">Belongs to the QueA family.</text>
</comment>
<comment type="function">
    <text evidence="13">Transfers and isomerizes the ribose moiety from AdoMet to the 7-aminomethyl group of 7-deazaguanine (preQ1-tRNA) to give epoxyqueuosine (oQ-tRNA).</text>
</comment>
<dbReference type="AlphaFoldDB" id="A0AAE4FV90"/>
<dbReference type="InterPro" id="IPR042118">
    <property type="entry name" value="QueA_dom1"/>
</dbReference>
<evidence type="ECO:0000313" key="14">
    <source>
        <dbReference type="EMBL" id="MDS3861917.1"/>
    </source>
</evidence>
<dbReference type="EC" id="2.4.99.17" evidence="10 13"/>
<gene>
    <name evidence="13 14" type="primary">queA</name>
    <name evidence="14" type="ORF">RIF25_14015</name>
</gene>
<evidence type="ECO:0000256" key="3">
    <source>
        <dbReference type="ARBA" id="ARBA00011245"/>
    </source>
</evidence>
<dbReference type="Gene3D" id="3.40.1780.10">
    <property type="entry name" value="QueA-like"/>
    <property type="match status" value="1"/>
</dbReference>
<protein>
    <recommendedName>
        <fullName evidence="11 13">S-adenosylmethionine:tRNA ribosyltransferase-isomerase</fullName>
        <ecNumber evidence="10 13">2.4.99.17</ecNumber>
    </recommendedName>
    <alternativeName>
        <fullName evidence="12 13">Queuosine biosynthesis protein QueA</fullName>
    </alternativeName>
</protein>
<comment type="subcellular location">
    <subcellularLocation>
        <location evidence="1 13">Cytoplasm</location>
    </subcellularLocation>
</comment>
<evidence type="ECO:0000256" key="6">
    <source>
        <dbReference type="ARBA" id="ARBA00022691"/>
    </source>
</evidence>
<sequence length="354" mass="39750">MTTPTDLQLSSYDYELPPELIAQAPAEPRDSSRLLVFRSGEITHHQFRELPQFLHPGDLLVLNNTRVIPARLRGQKIGKIPVPVEVLLLAEKTPRQWLGLVKPGRRIRPGHRLEFRDRTDQDKIYRAEILAYDPKTRGRLMEFDLPPGERLLDQLDNFGEMPLPPYIDRHPACPEQYQTVYGQIPGAVAAPTAGLHFTPGLLKTLQDGGINHCFVTLHVGLGTFRPLELEDVTQHQLHQEWIEVSPDTVAQIQKTQASGGRIIAVGTTVVRSLETAAQGGLLAPFCGESNLFIYPGYQWQVVEGLITNFHLPRSSLLLLVSALIGRQALLDLYHLAIQARYRFYSFGDAMLLLP</sequence>
<keyword evidence="5 13" id="KW-0808">Transferase</keyword>
<dbReference type="InterPro" id="IPR042119">
    <property type="entry name" value="QueA_dom2"/>
</dbReference>
<comment type="catalytic activity">
    <reaction evidence="8 13">
        <text>7-aminomethyl-7-carbaguanosine(34) in tRNA + S-adenosyl-L-methionine = epoxyqueuosine(34) in tRNA + adenine + L-methionine + 2 H(+)</text>
        <dbReference type="Rhea" id="RHEA:32155"/>
        <dbReference type="Rhea" id="RHEA-COMP:10342"/>
        <dbReference type="Rhea" id="RHEA-COMP:18582"/>
        <dbReference type="ChEBI" id="CHEBI:15378"/>
        <dbReference type="ChEBI" id="CHEBI:16708"/>
        <dbReference type="ChEBI" id="CHEBI:57844"/>
        <dbReference type="ChEBI" id="CHEBI:59789"/>
        <dbReference type="ChEBI" id="CHEBI:82833"/>
        <dbReference type="ChEBI" id="CHEBI:194443"/>
        <dbReference type="EC" id="2.4.99.17"/>
    </reaction>
</comment>
<keyword evidence="15" id="KW-1185">Reference proteome</keyword>
<evidence type="ECO:0000256" key="12">
    <source>
        <dbReference type="ARBA" id="ARBA00076160"/>
    </source>
</evidence>
<dbReference type="PANTHER" id="PTHR30307">
    <property type="entry name" value="S-ADENOSYLMETHIONINE:TRNA RIBOSYLTRANSFERASE-ISOMERASE"/>
    <property type="match status" value="1"/>
</dbReference>
<dbReference type="GO" id="GO:0005737">
    <property type="term" value="C:cytoplasm"/>
    <property type="evidence" value="ECO:0007669"/>
    <property type="project" value="UniProtKB-SubCell"/>
</dbReference>
<keyword evidence="4 13" id="KW-0963">Cytoplasm</keyword>
<proteinExistence type="inferred from homology"/>
<reference evidence="15" key="1">
    <citation type="submission" date="2023-07" db="EMBL/GenBank/DDBJ databases">
        <authorList>
            <person name="Luz R."/>
            <person name="Cordeiro R."/>
            <person name="Fonseca A."/>
            <person name="Goncalves V."/>
        </authorList>
    </citation>
    <scope>NUCLEOTIDE SEQUENCE [LARGE SCALE GENOMIC DNA]</scope>
    <source>
        <strain evidence="15">BACA0444</strain>
    </source>
</reference>
<organism evidence="14 15">
    <name type="scientific">Pseudocalidococcus azoricus BACA0444</name>
    <dbReference type="NCBI Taxonomy" id="2918990"/>
    <lineage>
        <taxon>Bacteria</taxon>
        <taxon>Bacillati</taxon>
        <taxon>Cyanobacteriota</taxon>
        <taxon>Cyanophyceae</taxon>
        <taxon>Acaryochloridales</taxon>
        <taxon>Thermosynechococcaceae</taxon>
        <taxon>Pseudocalidococcus</taxon>
        <taxon>Pseudocalidococcus azoricus</taxon>
    </lineage>
</organism>
<evidence type="ECO:0000313" key="15">
    <source>
        <dbReference type="Proteomes" id="UP001268256"/>
    </source>
</evidence>
<dbReference type="GO" id="GO:0008616">
    <property type="term" value="P:tRNA queuosine(34) biosynthetic process"/>
    <property type="evidence" value="ECO:0007669"/>
    <property type="project" value="UniProtKB-UniRule"/>
</dbReference>
<dbReference type="InterPro" id="IPR036100">
    <property type="entry name" value="QueA_sf"/>
</dbReference>
<evidence type="ECO:0000256" key="8">
    <source>
        <dbReference type="ARBA" id="ARBA00052751"/>
    </source>
</evidence>
<dbReference type="RefSeq" id="WP_322879139.1">
    <property type="nucleotide sequence ID" value="NZ_JAVMIP010000018.1"/>
</dbReference>
<name>A0AAE4FV90_9CYAN</name>
<evidence type="ECO:0000256" key="9">
    <source>
        <dbReference type="ARBA" id="ARBA00061210"/>
    </source>
</evidence>
<evidence type="ECO:0000256" key="13">
    <source>
        <dbReference type="HAMAP-Rule" id="MF_00113"/>
    </source>
</evidence>
<dbReference type="EMBL" id="JAVMIP010000018">
    <property type="protein sequence ID" value="MDS3861917.1"/>
    <property type="molecule type" value="Genomic_DNA"/>
</dbReference>
<evidence type="ECO:0000256" key="11">
    <source>
        <dbReference type="ARBA" id="ARBA00069325"/>
    </source>
</evidence>
<comment type="caution">
    <text evidence="14">The sequence shown here is derived from an EMBL/GenBank/DDBJ whole genome shotgun (WGS) entry which is preliminary data.</text>
</comment>
<accession>A0AAE4FV90</accession>
<comment type="pathway">
    <text evidence="2 13">tRNA modification; tRNA-queuosine biosynthesis.</text>
</comment>
<dbReference type="GO" id="GO:0051075">
    <property type="term" value="F:S-adenosylmethionine:tRNA ribosyltransferase-isomerase activity"/>
    <property type="evidence" value="ECO:0007669"/>
    <property type="project" value="UniProtKB-EC"/>
</dbReference>
<evidence type="ECO:0000256" key="10">
    <source>
        <dbReference type="ARBA" id="ARBA00066503"/>
    </source>
</evidence>
<dbReference type="HAMAP" id="MF_00113">
    <property type="entry name" value="QueA"/>
    <property type="match status" value="1"/>
</dbReference>
<evidence type="ECO:0000256" key="1">
    <source>
        <dbReference type="ARBA" id="ARBA00004496"/>
    </source>
</evidence>
<dbReference type="NCBIfam" id="NF001140">
    <property type="entry name" value="PRK00147.1"/>
    <property type="match status" value="1"/>
</dbReference>
<evidence type="ECO:0000256" key="7">
    <source>
        <dbReference type="ARBA" id="ARBA00022785"/>
    </source>
</evidence>
<dbReference type="InterPro" id="IPR003699">
    <property type="entry name" value="QueA"/>
</dbReference>
<dbReference type="Pfam" id="PF02547">
    <property type="entry name" value="Queuosine_synth"/>
    <property type="match status" value="1"/>
</dbReference>
<evidence type="ECO:0000256" key="2">
    <source>
        <dbReference type="ARBA" id="ARBA00004691"/>
    </source>
</evidence>
<evidence type="ECO:0000256" key="4">
    <source>
        <dbReference type="ARBA" id="ARBA00022490"/>
    </source>
</evidence>
<dbReference type="FunFam" id="3.40.1780.10:FF:000001">
    <property type="entry name" value="S-adenosylmethionine:tRNA ribosyltransferase-isomerase"/>
    <property type="match status" value="1"/>
</dbReference>
<dbReference type="NCBIfam" id="TIGR00113">
    <property type="entry name" value="queA"/>
    <property type="match status" value="1"/>
</dbReference>
<keyword evidence="6 13" id="KW-0949">S-adenosyl-L-methionine</keyword>
<dbReference type="Gene3D" id="2.40.10.240">
    <property type="entry name" value="QueA-like"/>
    <property type="match status" value="1"/>
</dbReference>
<evidence type="ECO:0000256" key="5">
    <source>
        <dbReference type="ARBA" id="ARBA00022679"/>
    </source>
</evidence>
<dbReference type="Proteomes" id="UP001268256">
    <property type="component" value="Unassembled WGS sequence"/>
</dbReference>
<dbReference type="SUPFAM" id="SSF111337">
    <property type="entry name" value="QueA-like"/>
    <property type="match status" value="1"/>
</dbReference>
<dbReference type="PANTHER" id="PTHR30307:SF0">
    <property type="entry name" value="S-ADENOSYLMETHIONINE:TRNA RIBOSYLTRANSFERASE-ISOMERASE"/>
    <property type="match status" value="1"/>
</dbReference>
<keyword evidence="7 13" id="KW-0671">Queuosine biosynthesis</keyword>